<dbReference type="Proteomes" id="UP000292702">
    <property type="component" value="Unassembled WGS sequence"/>
</dbReference>
<sequence length="444" mass="49365">MASGGLSFPHFSKPIEIPQDVYLDILSFLDKPSIAVCTLLSHPWRVSAQQELFREIKLRCYDEARSIPNFLAFIESGDAQAVVAHVKTLVVLGRPGGTGGDKVFEMTTYDIHRLLIRFHALQKITLYRVLLHGTPEKSLSLPPLIELRLILSTFLWPQWLEVSEEVLQQSARTFSCGFTDLLKMFPHIGTLVVDRIYVQWDAEHESAARSGRAPPEILIKELGQMLPTSLHPDKLVAYTGRVRDSTSHLRRGDLGIIEFLSALNPIKEVDIEGVAPVDIGGMGAGLRRLTASIDSGFGSDEKPLIYDLASCTNLTSLNVAVPDLVSASCAAAIVSTLVDCPQTTSHLTLEFTRYPWISLSFDNISTMQLLRWDALDKGLAARDGLISFNVIFPHGLTHPEAEYLDWIAEMPHRLPLLHARGSLLVVLKAVDVEMLYKPIEVDWN</sequence>
<dbReference type="SUPFAM" id="SSF81383">
    <property type="entry name" value="F-box domain"/>
    <property type="match status" value="1"/>
</dbReference>
<dbReference type="InterPro" id="IPR036047">
    <property type="entry name" value="F-box-like_dom_sf"/>
</dbReference>
<reference evidence="1 2" key="1">
    <citation type="submission" date="2018-11" db="EMBL/GenBank/DDBJ databases">
        <title>Genome assembly of Steccherinum ochraceum LE-BIN_3174, the white-rot fungus of the Steccherinaceae family (The Residual Polyporoid clade, Polyporales, Basidiomycota).</title>
        <authorList>
            <person name="Fedorova T.V."/>
            <person name="Glazunova O.A."/>
            <person name="Landesman E.O."/>
            <person name="Moiseenko K.V."/>
            <person name="Psurtseva N.V."/>
            <person name="Savinova O.S."/>
            <person name="Shakhova N.V."/>
            <person name="Tyazhelova T.V."/>
            <person name="Vasina D.V."/>
        </authorList>
    </citation>
    <scope>NUCLEOTIDE SEQUENCE [LARGE SCALE GENOMIC DNA]</scope>
    <source>
        <strain evidence="1 2">LE-BIN_3174</strain>
    </source>
</reference>
<evidence type="ECO:0008006" key="3">
    <source>
        <dbReference type="Google" id="ProtNLM"/>
    </source>
</evidence>
<gene>
    <name evidence="1" type="ORF">EIP91_008054</name>
</gene>
<protein>
    <recommendedName>
        <fullName evidence="3">F-box domain-containing protein</fullName>
    </recommendedName>
</protein>
<dbReference type="OrthoDB" id="2796703at2759"/>
<dbReference type="AlphaFoldDB" id="A0A4R0RUB0"/>
<accession>A0A4R0RUB0</accession>
<evidence type="ECO:0000313" key="1">
    <source>
        <dbReference type="EMBL" id="TCD69299.1"/>
    </source>
</evidence>
<keyword evidence="2" id="KW-1185">Reference proteome</keyword>
<dbReference type="EMBL" id="RWJN01000044">
    <property type="protein sequence ID" value="TCD69299.1"/>
    <property type="molecule type" value="Genomic_DNA"/>
</dbReference>
<evidence type="ECO:0000313" key="2">
    <source>
        <dbReference type="Proteomes" id="UP000292702"/>
    </source>
</evidence>
<comment type="caution">
    <text evidence="1">The sequence shown here is derived from an EMBL/GenBank/DDBJ whole genome shotgun (WGS) entry which is preliminary data.</text>
</comment>
<proteinExistence type="predicted"/>
<organism evidence="1 2">
    <name type="scientific">Steccherinum ochraceum</name>
    <dbReference type="NCBI Taxonomy" id="92696"/>
    <lineage>
        <taxon>Eukaryota</taxon>
        <taxon>Fungi</taxon>
        <taxon>Dikarya</taxon>
        <taxon>Basidiomycota</taxon>
        <taxon>Agaricomycotina</taxon>
        <taxon>Agaricomycetes</taxon>
        <taxon>Polyporales</taxon>
        <taxon>Steccherinaceae</taxon>
        <taxon>Steccherinum</taxon>
    </lineage>
</organism>
<name>A0A4R0RUB0_9APHY</name>